<name>A0A8T2CML7_ARASU</name>
<dbReference type="AlphaFoldDB" id="A0A8T2CML7"/>
<comment type="caution">
    <text evidence="1">The sequence shown here is derived from an EMBL/GenBank/DDBJ whole genome shotgun (WGS) entry which is preliminary data.</text>
</comment>
<keyword evidence="2" id="KW-1185">Reference proteome</keyword>
<reference evidence="1 2" key="1">
    <citation type="submission" date="2020-12" db="EMBL/GenBank/DDBJ databases">
        <title>Concerted genomic and epigenomic changes stabilize Arabidopsis allopolyploids.</title>
        <authorList>
            <person name="Chen Z."/>
        </authorList>
    </citation>
    <scope>NUCLEOTIDE SEQUENCE [LARGE SCALE GENOMIC DNA]</scope>
    <source>
        <strain evidence="1">As9502</strain>
        <tissue evidence="1">Leaf</tissue>
    </source>
</reference>
<gene>
    <name evidence="1" type="ORF">ISN44_As06g047790</name>
</gene>
<proteinExistence type="predicted"/>
<dbReference type="OrthoDB" id="532500at2759"/>
<dbReference type="EMBL" id="JAEFBJ010000006">
    <property type="protein sequence ID" value="KAG7600707.1"/>
    <property type="molecule type" value="Genomic_DNA"/>
</dbReference>
<protein>
    <submittedName>
        <fullName evidence="1">Uncharacterized protein</fullName>
    </submittedName>
</protein>
<organism evidence="1 2">
    <name type="scientific">Arabidopsis suecica</name>
    <name type="common">Swedish thale-cress</name>
    <name type="synonym">Cardaminopsis suecica</name>
    <dbReference type="NCBI Taxonomy" id="45249"/>
    <lineage>
        <taxon>Eukaryota</taxon>
        <taxon>Viridiplantae</taxon>
        <taxon>Streptophyta</taxon>
        <taxon>Embryophyta</taxon>
        <taxon>Tracheophyta</taxon>
        <taxon>Spermatophyta</taxon>
        <taxon>Magnoliopsida</taxon>
        <taxon>eudicotyledons</taxon>
        <taxon>Gunneridae</taxon>
        <taxon>Pentapetalae</taxon>
        <taxon>rosids</taxon>
        <taxon>malvids</taxon>
        <taxon>Brassicales</taxon>
        <taxon>Brassicaceae</taxon>
        <taxon>Camelineae</taxon>
        <taxon>Arabidopsis</taxon>
    </lineage>
</organism>
<evidence type="ECO:0000313" key="1">
    <source>
        <dbReference type="EMBL" id="KAG7600707.1"/>
    </source>
</evidence>
<accession>A0A8T2CML7</accession>
<dbReference type="Proteomes" id="UP000694251">
    <property type="component" value="Chromosome 6"/>
</dbReference>
<sequence>MGLPSRYLLPTSTGISSSNQCLPCICPQSCEDIKDDSEKQTLSAALSLLTHLVKFKDMNSTDGLDSAKGQKFLGIIRQKCLSLFKDHVPKKYERIPNDKANLLIRYVLVLAFMCIISRPIQKTLRKRFGSLGFKFSWEKSIVVATLPTLFSIKQNTKRREKKTHKE</sequence>
<evidence type="ECO:0000313" key="2">
    <source>
        <dbReference type="Proteomes" id="UP000694251"/>
    </source>
</evidence>